<keyword evidence="3" id="KW-0732">Signal</keyword>
<dbReference type="CDD" id="cd01959">
    <property type="entry name" value="nsLTP2"/>
    <property type="match status" value="1"/>
</dbReference>
<feature type="signal peptide" evidence="3">
    <location>
        <begin position="1"/>
        <end position="25"/>
    </location>
</feature>
<evidence type="ECO:0000256" key="2">
    <source>
        <dbReference type="ARBA" id="ARBA00023121"/>
    </source>
</evidence>
<comment type="caution">
    <text evidence="5">The sequence shown here is derived from an EMBL/GenBank/DDBJ whole genome shotgun (WGS) entry which is preliminary data.</text>
</comment>
<feature type="domain" description="Bifunctional inhibitor/plant lipid transfer protein/seed storage helical" evidence="4">
    <location>
        <begin position="36"/>
        <end position="99"/>
    </location>
</feature>
<evidence type="ECO:0000256" key="1">
    <source>
        <dbReference type="ARBA" id="ARBA00022448"/>
    </source>
</evidence>
<dbReference type="EMBL" id="JAMZMK010000026">
    <property type="protein sequence ID" value="KAI7758142.1"/>
    <property type="molecule type" value="Genomic_DNA"/>
</dbReference>
<name>A0AAD5GWC4_AMBAR</name>
<dbReference type="Proteomes" id="UP001206925">
    <property type="component" value="Unassembled WGS sequence"/>
</dbReference>
<dbReference type="InterPro" id="IPR036312">
    <property type="entry name" value="Bifun_inhib/LTP/seed_sf"/>
</dbReference>
<evidence type="ECO:0000259" key="4">
    <source>
        <dbReference type="Pfam" id="PF00234"/>
    </source>
</evidence>
<sequence length="103" mass="11686">MKKFLAVTALPLLVLMLLIVGVTHSALKPLTAKCHPRQLQPCWKPIRYGIPPPPLCCTKLKQQRSCMCGYFKNPRIAKFWKSPNAKKVAKTCFVRIPKCKIIP</sequence>
<dbReference type="InterPro" id="IPR033872">
    <property type="entry name" value="nsLTP2"/>
</dbReference>
<organism evidence="5 6">
    <name type="scientific">Ambrosia artemisiifolia</name>
    <name type="common">Common ragweed</name>
    <dbReference type="NCBI Taxonomy" id="4212"/>
    <lineage>
        <taxon>Eukaryota</taxon>
        <taxon>Viridiplantae</taxon>
        <taxon>Streptophyta</taxon>
        <taxon>Embryophyta</taxon>
        <taxon>Tracheophyta</taxon>
        <taxon>Spermatophyta</taxon>
        <taxon>Magnoliopsida</taxon>
        <taxon>eudicotyledons</taxon>
        <taxon>Gunneridae</taxon>
        <taxon>Pentapetalae</taxon>
        <taxon>asterids</taxon>
        <taxon>campanulids</taxon>
        <taxon>Asterales</taxon>
        <taxon>Asteraceae</taxon>
        <taxon>Asteroideae</taxon>
        <taxon>Heliantheae alliance</taxon>
        <taxon>Heliantheae</taxon>
        <taxon>Ambrosia</taxon>
    </lineage>
</organism>
<proteinExistence type="predicted"/>
<dbReference type="Gene3D" id="1.10.110.10">
    <property type="entry name" value="Plant lipid-transfer and hydrophobic proteins"/>
    <property type="match status" value="1"/>
</dbReference>
<dbReference type="PANTHER" id="PTHR33214:SF51">
    <property type="entry name" value="BIFUNCTIONAL INHIBITOR_PLANT LIPID TRANSFER PROTEIN_SEED STORAGE HELICAL DOMAIN-CONTAINING PROTEIN"/>
    <property type="match status" value="1"/>
</dbReference>
<gene>
    <name evidence="5" type="ORF">M8C21_010589</name>
</gene>
<feature type="chain" id="PRO_5042171796" description="Bifunctional inhibitor/plant lipid transfer protein/seed storage helical domain-containing protein" evidence="3">
    <location>
        <begin position="26"/>
        <end position="103"/>
    </location>
</feature>
<dbReference type="PANTHER" id="PTHR33214">
    <property type="entry name" value="BIFUNCTIONAL INHIBITOR/LIPID-TRANSFER PROTEIN/SEED STORAGE 2S ALBUMIN SUPERFAMILY PROTEIN"/>
    <property type="match status" value="1"/>
</dbReference>
<dbReference type="AlphaFoldDB" id="A0AAD5GWC4"/>
<evidence type="ECO:0000313" key="6">
    <source>
        <dbReference type="Proteomes" id="UP001206925"/>
    </source>
</evidence>
<dbReference type="GO" id="GO:0006869">
    <property type="term" value="P:lipid transport"/>
    <property type="evidence" value="ECO:0007669"/>
    <property type="project" value="InterPro"/>
</dbReference>
<dbReference type="GO" id="GO:0008289">
    <property type="term" value="F:lipid binding"/>
    <property type="evidence" value="ECO:0007669"/>
    <property type="project" value="UniProtKB-KW"/>
</dbReference>
<keyword evidence="2" id="KW-0446">Lipid-binding</keyword>
<evidence type="ECO:0000313" key="5">
    <source>
        <dbReference type="EMBL" id="KAI7758142.1"/>
    </source>
</evidence>
<evidence type="ECO:0000256" key="3">
    <source>
        <dbReference type="SAM" id="SignalP"/>
    </source>
</evidence>
<dbReference type="InterPro" id="IPR016140">
    <property type="entry name" value="Bifunc_inhib/LTP/seed_store"/>
</dbReference>
<reference evidence="5" key="1">
    <citation type="submission" date="2022-06" db="EMBL/GenBank/DDBJ databases">
        <title>Uncovering the hologenomic basis of an extraordinary plant invasion.</title>
        <authorList>
            <person name="Bieker V.C."/>
            <person name="Martin M.D."/>
            <person name="Gilbert T."/>
            <person name="Hodgins K."/>
            <person name="Battlay P."/>
            <person name="Petersen B."/>
            <person name="Wilson J."/>
        </authorList>
    </citation>
    <scope>NUCLEOTIDE SEQUENCE</scope>
    <source>
        <strain evidence="5">AA19_3_7</strain>
        <tissue evidence="5">Leaf</tissue>
    </source>
</reference>
<keyword evidence="6" id="KW-1185">Reference proteome</keyword>
<keyword evidence="1" id="KW-0813">Transport</keyword>
<dbReference type="SUPFAM" id="SSF47699">
    <property type="entry name" value="Bifunctional inhibitor/lipid-transfer protein/seed storage 2S albumin"/>
    <property type="match status" value="1"/>
</dbReference>
<protein>
    <recommendedName>
        <fullName evidence="4">Bifunctional inhibitor/plant lipid transfer protein/seed storage helical domain-containing protein</fullName>
    </recommendedName>
</protein>
<dbReference type="Pfam" id="PF00234">
    <property type="entry name" value="Tryp_alpha_amyl"/>
    <property type="match status" value="1"/>
</dbReference>
<accession>A0AAD5GWC4</accession>